<reference evidence="1" key="1">
    <citation type="submission" date="2014-09" db="EMBL/GenBank/DDBJ databases">
        <authorList>
            <person name="Magalhaes I.L.F."/>
            <person name="Oliveira U."/>
            <person name="Santos F.R."/>
            <person name="Vidigal T.H.D.A."/>
            <person name="Brescovit A.D."/>
            <person name="Santos A.J."/>
        </authorList>
    </citation>
    <scope>NUCLEOTIDE SEQUENCE</scope>
    <source>
        <tissue evidence="1">Shoot tissue taken approximately 20 cm above the soil surface</tissue>
    </source>
</reference>
<dbReference type="EMBL" id="GBRH01230393">
    <property type="protein sequence ID" value="JAD67502.1"/>
    <property type="molecule type" value="Transcribed_RNA"/>
</dbReference>
<reference evidence="1" key="2">
    <citation type="journal article" date="2015" name="Data Brief">
        <title>Shoot transcriptome of the giant reed, Arundo donax.</title>
        <authorList>
            <person name="Barrero R.A."/>
            <person name="Guerrero F.D."/>
            <person name="Moolhuijzen P."/>
            <person name="Goolsby J.A."/>
            <person name="Tidwell J."/>
            <person name="Bellgard S.E."/>
            <person name="Bellgard M.I."/>
        </authorList>
    </citation>
    <scope>NUCLEOTIDE SEQUENCE</scope>
    <source>
        <tissue evidence="1">Shoot tissue taken approximately 20 cm above the soil surface</tissue>
    </source>
</reference>
<name>A0A0A9C7L4_ARUDO</name>
<evidence type="ECO:0000313" key="1">
    <source>
        <dbReference type="EMBL" id="JAD67502.1"/>
    </source>
</evidence>
<proteinExistence type="predicted"/>
<protein>
    <submittedName>
        <fullName evidence="1">Uncharacterized protein</fullName>
    </submittedName>
</protein>
<dbReference type="AlphaFoldDB" id="A0A0A9C7L4"/>
<sequence>MTKTITYTKHIVHEFISLHRLKQQISNKSIQRL</sequence>
<organism evidence="1">
    <name type="scientific">Arundo donax</name>
    <name type="common">Giant reed</name>
    <name type="synonym">Donax arundinaceus</name>
    <dbReference type="NCBI Taxonomy" id="35708"/>
    <lineage>
        <taxon>Eukaryota</taxon>
        <taxon>Viridiplantae</taxon>
        <taxon>Streptophyta</taxon>
        <taxon>Embryophyta</taxon>
        <taxon>Tracheophyta</taxon>
        <taxon>Spermatophyta</taxon>
        <taxon>Magnoliopsida</taxon>
        <taxon>Liliopsida</taxon>
        <taxon>Poales</taxon>
        <taxon>Poaceae</taxon>
        <taxon>PACMAD clade</taxon>
        <taxon>Arundinoideae</taxon>
        <taxon>Arundineae</taxon>
        <taxon>Arundo</taxon>
    </lineage>
</organism>
<accession>A0A0A9C7L4</accession>